<organism evidence="2 3">
    <name type="scientific">Passalora fulva</name>
    <name type="common">Tomato leaf mold</name>
    <name type="synonym">Cladosporium fulvum</name>
    <dbReference type="NCBI Taxonomy" id="5499"/>
    <lineage>
        <taxon>Eukaryota</taxon>
        <taxon>Fungi</taxon>
        <taxon>Dikarya</taxon>
        <taxon>Ascomycota</taxon>
        <taxon>Pezizomycotina</taxon>
        <taxon>Dothideomycetes</taxon>
        <taxon>Dothideomycetidae</taxon>
        <taxon>Mycosphaerellales</taxon>
        <taxon>Mycosphaerellaceae</taxon>
        <taxon>Fulvia</taxon>
    </lineage>
</organism>
<dbReference type="InterPro" id="IPR051344">
    <property type="entry name" value="Vgb"/>
</dbReference>
<dbReference type="GO" id="GO:0016829">
    <property type="term" value="F:lyase activity"/>
    <property type="evidence" value="ECO:0007669"/>
    <property type="project" value="UniProtKB-KW"/>
</dbReference>
<keyword evidence="2" id="KW-0456">Lyase</keyword>
<dbReference type="Gene3D" id="2.130.10.10">
    <property type="entry name" value="YVTN repeat-like/Quinoprotein amine dehydrogenase"/>
    <property type="match status" value="1"/>
</dbReference>
<evidence type="ECO:0000313" key="3">
    <source>
        <dbReference type="Proteomes" id="UP000756132"/>
    </source>
</evidence>
<dbReference type="PANTHER" id="PTHR40274:SF3">
    <property type="entry name" value="VIRGINIAMYCIN B LYASE"/>
    <property type="match status" value="1"/>
</dbReference>
<keyword evidence="3" id="KW-1185">Reference proteome</keyword>
<dbReference type="GeneID" id="71983657"/>
<dbReference type="EMBL" id="CP090164">
    <property type="protein sequence ID" value="UJO14202.1"/>
    <property type="molecule type" value="Genomic_DNA"/>
</dbReference>
<gene>
    <name evidence="2" type="ORF">CLAFUR5_03779</name>
</gene>
<dbReference type="KEGG" id="ffu:CLAFUR5_03779"/>
<proteinExistence type="predicted"/>
<feature type="signal peptide" evidence="1">
    <location>
        <begin position="1"/>
        <end position="16"/>
    </location>
</feature>
<evidence type="ECO:0000313" key="2">
    <source>
        <dbReference type="EMBL" id="UJO14202.1"/>
    </source>
</evidence>
<dbReference type="RefSeq" id="XP_047758568.1">
    <property type="nucleotide sequence ID" value="XM_047902927.1"/>
</dbReference>
<feature type="chain" id="PRO_5040412015" evidence="1">
    <location>
        <begin position="17"/>
        <end position="381"/>
    </location>
</feature>
<keyword evidence="1" id="KW-0732">Signal</keyword>
<reference evidence="2" key="2">
    <citation type="journal article" date="2022" name="Microb. Genom.">
        <title>A chromosome-scale genome assembly of the tomato pathogen Cladosporium fulvum reveals a compartmentalized genome architecture and the presence of a dispensable chromosome.</title>
        <authorList>
            <person name="Zaccaron A.Z."/>
            <person name="Chen L.H."/>
            <person name="Samaras A."/>
            <person name="Stergiopoulos I."/>
        </authorList>
    </citation>
    <scope>NUCLEOTIDE SEQUENCE</scope>
    <source>
        <strain evidence="2">Race5_Kim</strain>
    </source>
</reference>
<dbReference type="InterPro" id="IPR015943">
    <property type="entry name" value="WD40/YVTN_repeat-like_dom_sf"/>
</dbReference>
<evidence type="ECO:0000256" key="1">
    <source>
        <dbReference type="SAM" id="SignalP"/>
    </source>
</evidence>
<reference evidence="2" key="1">
    <citation type="submission" date="2021-12" db="EMBL/GenBank/DDBJ databases">
        <authorList>
            <person name="Zaccaron A."/>
            <person name="Stergiopoulos I."/>
        </authorList>
    </citation>
    <scope>NUCLEOTIDE SEQUENCE</scope>
    <source>
        <strain evidence="2">Race5_Kim</strain>
    </source>
</reference>
<accession>A0A9Q8LB80</accession>
<dbReference type="SUPFAM" id="SSF63829">
    <property type="entry name" value="Calcium-dependent phosphotriesterase"/>
    <property type="match status" value="1"/>
</dbReference>
<dbReference type="AlphaFoldDB" id="A0A9Q8LB80"/>
<dbReference type="PANTHER" id="PTHR40274">
    <property type="entry name" value="VIRGINIAMYCIN B LYASE"/>
    <property type="match status" value="1"/>
</dbReference>
<sequence length="381" mass="41705">MAKLALLLALTASAIAQNAAPGTTKFVQGDPARFTYTDMLTPLSLPCDVSEGPDNNIYVQALIGKITRYNYKTGALKEFDIPFTSPIFPNVTLPFLLPDQTKAVFLSCAIRNGYDGKMYFSNGNRNQLVQFNVETEEIKVFTPPGLLSIIGNVQPFNDITTAPDGVYFTQTTMNTIAKFDYNTQRITYIPVPTLLSVPLGIFYAKDGGVWFVETVGQKVGRLDRATQEITEYPIPLPLGAGPIVMRAETTAPNGDNLLWFAAIIGSSLCSVNQQSKEILCYLENVGSTAQQVAQDYQDNVWISHTTQNTLGVFNPSFKNFTEVVMPGTIAATPVSLPLYGGTGIYGKPVGNPFTRGTGNGIWFTQLVANRLVRYDLEGLRY</sequence>
<name>A0A9Q8LB80_PASFU</name>
<dbReference type="Pfam" id="PF24684">
    <property type="entry name" value="Vgb_lyase"/>
    <property type="match status" value="1"/>
</dbReference>
<dbReference type="Proteomes" id="UP000756132">
    <property type="component" value="Chromosome 2"/>
</dbReference>
<protein>
    <submittedName>
        <fullName evidence="2">Virginiamycin B lyase</fullName>
    </submittedName>
</protein>
<dbReference type="OrthoDB" id="3625478at2759"/>